<reference evidence="1 2" key="1">
    <citation type="submission" date="2013-07" db="EMBL/GenBank/DDBJ databases">
        <title>Comparative Genomic and Metabolomic Analysis of Twelve Strains of Pseudoalteromonas luteoviolacea.</title>
        <authorList>
            <person name="Vynne N.G."/>
            <person name="Mansson M."/>
            <person name="Gram L."/>
        </authorList>
    </citation>
    <scope>NUCLEOTIDE SEQUENCE [LARGE SCALE GENOMIC DNA]</scope>
    <source>
        <strain evidence="1 2">H33</strain>
    </source>
</reference>
<evidence type="ECO:0000313" key="1">
    <source>
        <dbReference type="EMBL" id="KZN50089.1"/>
    </source>
</evidence>
<name>A0A162AHN7_9GAMM</name>
<dbReference type="PATRIC" id="fig|1365251.3.peg.2744"/>
<sequence length="242" mass="27150">MKNLAIFIMGLFTGIFLNILFDTPIQQENMPMIKVEPQRVELIPQEIKCHIKQDVIIPINAKKEGVEGSFYELSNFALKFADEEDIVHFALQQGILDRDSIGQITDVKQAANRLSKIAAGKNGSDEVEMLNHGPSRVYFSNGEQAFAGYANQNEFNAEIKKITATFETGADYGHKVLVKWINTDTQQLLAFKNVSIKSADDLHYVTLSKQQWQSGIYQVEIYAISDDFPLLAKGHYSVSASL</sequence>
<protein>
    <submittedName>
        <fullName evidence="1">Uncharacterized protein</fullName>
    </submittedName>
</protein>
<dbReference type="Proteomes" id="UP000076503">
    <property type="component" value="Unassembled WGS sequence"/>
</dbReference>
<gene>
    <name evidence="1" type="ORF">N476_17225</name>
</gene>
<comment type="caution">
    <text evidence="1">The sequence shown here is derived from an EMBL/GenBank/DDBJ whole genome shotgun (WGS) entry which is preliminary data.</text>
</comment>
<organism evidence="1 2">
    <name type="scientific">Pseudoalteromonas luteoviolacea H33</name>
    <dbReference type="NCBI Taxonomy" id="1365251"/>
    <lineage>
        <taxon>Bacteria</taxon>
        <taxon>Pseudomonadati</taxon>
        <taxon>Pseudomonadota</taxon>
        <taxon>Gammaproteobacteria</taxon>
        <taxon>Alteromonadales</taxon>
        <taxon>Pseudoalteromonadaceae</taxon>
        <taxon>Pseudoalteromonas</taxon>
    </lineage>
</organism>
<dbReference type="AlphaFoldDB" id="A0A162AHN7"/>
<dbReference type="EMBL" id="AUXZ01000077">
    <property type="protein sequence ID" value="KZN50089.1"/>
    <property type="molecule type" value="Genomic_DNA"/>
</dbReference>
<evidence type="ECO:0000313" key="2">
    <source>
        <dbReference type="Proteomes" id="UP000076503"/>
    </source>
</evidence>
<proteinExistence type="predicted"/>
<accession>A0A162AHN7</accession>